<reference evidence="1 2" key="1">
    <citation type="journal article" date="2013" name="PLoS Genet.">
        <title>Comparative genome structure, secondary metabolite, and effector coding capacity across Cochliobolus pathogens.</title>
        <authorList>
            <person name="Condon B.J."/>
            <person name="Leng Y."/>
            <person name="Wu D."/>
            <person name="Bushley K.E."/>
            <person name="Ohm R.A."/>
            <person name="Otillar R."/>
            <person name="Martin J."/>
            <person name="Schackwitz W."/>
            <person name="Grimwood J."/>
            <person name="MohdZainudin N."/>
            <person name="Xue C."/>
            <person name="Wang R."/>
            <person name="Manning V.A."/>
            <person name="Dhillon B."/>
            <person name="Tu Z.J."/>
            <person name="Steffenson B.J."/>
            <person name="Salamov A."/>
            <person name="Sun H."/>
            <person name="Lowry S."/>
            <person name="LaButti K."/>
            <person name="Han J."/>
            <person name="Copeland A."/>
            <person name="Lindquist E."/>
            <person name="Barry K."/>
            <person name="Schmutz J."/>
            <person name="Baker S.E."/>
            <person name="Ciuffetti L.M."/>
            <person name="Grigoriev I.V."/>
            <person name="Zhong S."/>
            <person name="Turgeon B.G."/>
        </authorList>
    </citation>
    <scope>NUCLEOTIDE SEQUENCE [LARGE SCALE GENOMIC DNA]</scope>
    <source>
        <strain evidence="1 2">FI3</strain>
    </source>
</reference>
<dbReference type="EMBL" id="KI968694">
    <property type="protein sequence ID" value="EUN32282.1"/>
    <property type="molecule type" value="Genomic_DNA"/>
</dbReference>
<proteinExistence type="predicted"/>
<dbReference type="GeneID" id="26255150"/>
<dbReference type="RefSeq" id="XP_014561903.1">
    <property type="nucleotide sequence ID" value="XM_014706417.1"/>
</dbReference>
<evidence type="ECO:0000313" key="1">
    <source>
        <dbReference type="EMBL" id="EUN32282.1"/>
    </source>
</evidence>
<organism evidence="1 2">
    <name type="scientific">Bipolaris victoriae (strain FI3)</name>
    <name type="common">Victoria blight of oats agent</name>
    <name type="synonym">Cochliobolus victoriae</name>
    <dbReference type="NCBI Taxonomy" id="930091"/>
    <lineage>
        <taxon>Eukaryota</taxon>
        <taxon>Fungi</taxon>
        <taxon>Dikarya</taxon>
        <taxon>Ascomycota</taxon>
        <taxon>Pezizomycotina</taxon>
        <taxon>Dothideomycetes</taxon>
        <taxon>Pleosporomycetidae</taxon>
        <taxon>Pleosporales</taxon>
        <taxon>Pleosporineae</taxon>
        <taxon>Pleosporaceae</taxon>
        <taxon>Bipolaris</taxon>
    </lineage>
</organism>
<protein>
    <submittedName>
        <fullName evidence="1">Uncharacterized protein</fullName>
    </submittedName>
</protein>
<dbReference type="OrthoDB" id="3677878at2759"/>
<dbReference type="AlphaFoldDB" id="W7F917"/>
<dbReference type="HOGENOM" id="CLU_1712945_0_0_1"/>
<dbReference type="Proteomes" id="UP000054337">
    <property type="component" value="Unassembled WGS sequence"/>
</dbReference>
<sequence length="153" mass="17472">MSVAQTLVRLSLSRARGDNTANSPTLYELLSQLGQGECADVRDRIYSLLGLFPEGPSLQIDYLISTHALFFNVLLALERKRGFRDCLVLRRSLNLTHQDLEDYWASHKRQHSNSEDIATHLAELKSIKEWSSPLALEIDFTPLHAEIRFSDYI</sequence>
<keyword evidence="2" id="KW-1185">Reference proteome</keyword>
<gene>
    <name evidence="1" type="ORF">COCVIDRAFT_33134</name>
</gene>
<name>W7F917_BIPV3</name>
<evidence type="ECO:0000313" key="2">
    <source>
        <dbReference type="Proteomes" id="UP000054337"/>
    </source>
</evidence>
<accession>W7F917</accession>